<dbReference type="InterPro" id="IPR002937">
    <property type="entry name" value="Amino_oxidase"/>
</dbReference>
<dbReference type="EC" id="1.13.12.3" evidence="3"/>
<comment type="pathway">
    <text evidence="1">Plant hormone metabolism; auxin biosynthesis.</text>
</comment>
<feature type="domain" description="Amine oxidase" evidence="7">
    <location>
        <begin position="158"/>
        <end position="412"/>
    </location>
</feature>
<feature type="domain" description="Amine oxidase" evidence="7">
    <location>
        <begin position="21"/>
        <end position="92"/>
    </location>
</feature>
<sequence length="420" mass="44614">MSNSWPAGQTIDVAIIGAGAAGVAAARRLQSLRPDLSILLLEAKDRAGGRAWTVRLPSFGNEPVDLGCGWLHGARTNGWTDIARQIGLTVEMTPAPWSEGGRTAEGEQGRAAISAFFARAEQWGDTGEDGSLEELLEPGNPWNGRVEAIGTFLNGVELAAASIHDYVHYDPGAGPDWRVREGYGTLISTYSQPVPTVRSTAVKMVDHRSADSILLQTERGTLRARTVVVTVATNVIAQDQIKFDPPLPRKQEAASRLPLGLANKLFLSVTSPDDLPVDTRLTGSLDELRTGSYQLRPFGTALIEAYYGGSLARDLEAAGEQAALAFAREELTQHFGSAFGHRIDAVAMSAWHGETHIGGSYSYAEPGASAERIVLGETVDGRLFFAGEACSPARFSTAHGALETGFAAAEAIAATLKSTT</sequence>
<dbReference type="OrthoDB" id="337830at2"/>
<evidence type="ECO:0000259" key="7">
    <source>
        <dbReference type="Pfam" id="PF01593"/>
    </source>
</evidence>
<evidence type="ECO:0000313" key="9">
    <source>
        <dbReference type="Proteomes" id="UP000543836"/>
    </source>
</evidence>
<keyword evidence="5" id="KW-0073">Auxin biosynthesis</keyword>
<protein>
    <recommendedName>
        <fullName evidence="4">Tryptophan 2-monooxygenase</fullName>
        <ecNumber evidence="3">1.13.12.3</ecNumber>
    </recommendedName>
</protein>
<evidence type="ECO:0000256" key="3">
    <source>
        <dbReference type="ARBA" id="ARBA00012535"/>
    </source>
</evidence>
<dbReference type="PANTHER" id="PTHR10742:SF410">
    <property type="entry name" value="LYSINE-SPECIFIC HISTONE DEMETHYLASE 2"/>
    <property type="match status" value="1"/>
</dbReference>
<dbReference type="SUPFAM" id="SSF54373">
    <property type="entry name" value="FAD-linked reductases, C-terminal domain"/>
    <property type="match status" value="1"/>
</dbReference>
<evidence type="ECO:0000256" key="5">
    <source>
        <dbReference type="ARBA" id="ARBA00023070"/>
    </source>
</evidence>
<dbReference type="GO" id="GO:0050361">
    <property type="term" value="F:tryptophan 2-monooxygenase activity"/>
    <property type="evidence" value="ECO:0007669"/>
    <property type="project" value="UniProtKB-EC"/>
</dbReference>
<name>A0A7W6ZQN7_9HYPH</name>
<dbReference type="EMBL" id="JACIIG010000002">
    <property type="protein sequence ID" value="MBB4566979.1"/>
    <property type="molecule type" value="Genomic_DNA"/>
</dbReference>
<accession>A0A7W6ZQN7</accession>
<evidence type="ECO:0000256" key="4">
    <source>
        <dbReference type="ARBA" id="ARBA00017871"/>
    </source>
</evidence>
<evidence type="ECO:0000256" key="1">
    <source>
        <dbReference type="ARBA" id="ARBA00004814"/>
    </source>
</evidence>
<dbReference type="SUPFAM" id="SSF51905">
    <property type="entry name" value="FAD/NAD(P)-binding domain"/>
    <property type="match status" value="1"/>
</dbReference>
<dbReference type="RefSeq" id="WP_028750251.1">
    <property type="nucleotide sequence ID" value="NZ_JACIIG010000002.1"/>
</dbReference>
<comment type="catalytic activity">
    <reaction evidence="6">
        <text>L-tryptophan + O2 = indole-3-acetamide + CO2 + H2O</text>
        <dbReference type="Rhea" id="RHEA:16165"/>
        <dbReference type="ChEBI" id="CHEBI:15377"/>
        <dbReference type="ChEBI" id="CHEBI:15379"/>
        <dbReference type="ChEBI" id="CHEBI:16031"/>
        <dbReference type="ChEBI" id="CHEBI:16526"/>
        <dbReference type="ChEBI" id="CHEBI:57912"/>
        <dbReference type="EC" id="1.13.12.3"/>
    </reaction>
</comment>
<dbReference type="PANTHER" id="PTHR10742">
    <property type="entry name" value="FLAVIN MONOAMINE OXIDASE"/>
    <property type="match status" value="1"/>
</dbReference>
<reference evidence="8 9" key="1">
    <citation type="submission" date="2020-08" db="EMBL/GenBank/DDBJ databases">
        <title>Genomic Encyclopedia of Type Strains, Phase IV (KMG-V): Genome sequencing to study the core and pangenomes of soil and plant-associated prokaryotes.</title>
        <authorList>
            <person name="Whitman W."/>
        </authorList>
    </citation>
    <scope>NUCLEOTIDE SEQUENCE [LARGE SCALE GENOMIC DNA]</scope>
    <source>
        <strain evidence="8 9">SEMIA 492</strain>
    </source>
</reference>
<dbReference type="GO" id="GO:0009851">
    <property type="term" value="P:auxin biosynthetic process"/>
    <property type="evidence" value="ECO:0007669"/>
    <property type="project" value="UniProtKB-KW"/>
</dbReference>
<gene>
    <name evidence="8" type="ORF">GGE60_001080</name>
</gene>
<dbReference type="Pfam" id="PF01593">
    <property type="entry name" value="Amino_oxidase"/>
    <property type="match status" value="2"/>
</dbReference>
<evidence type="ECO:0000256" key="6">
    <source>
        <dbReference type="ARBA" id="ARBA00047321"/>
    </source>
</evidence>
<evidence type="ECO:0000256" key="2">
    <source>
        <dbReference type="ARBA" id="ARBA00005833"/>
    </source>
</evidence>
<proteinExistence type="inferred from homology"/>
<dbReference type="Proteomes" id="UP000543836">
    <property type="component" value="Unassembled WGS sequence"/>
</dbReference>
<keyword evidence="9" id="KW-1185">Reference proteome</keyword>
<comment type="similarity">
    <text evidence="2">Belongs to the tryptophan 2-monooxygenase family.</text>
</comment>
<dbReference type="Gene3D" id="3.50.50.60">
    <property type="entry name" value="FAD/NAD(P)-binding domain"/>
    <property type="match status" value="1"/>
</dbReference>
<comment type="caution">
    <text evidence="8">The sequence shown here is derived from an EMBL/GenBank/DDBJ whole genome shotgun (WGS) entry which is preliminary data.</text>
</comment>
<keyword evidence="8" id="KW-0560">Oxidoreductase</keyword>
<dbReference type="InterPro" id="IPR050281">
    <property type="entry name" value="Flavin_monoamine_oxidase"/>
</dbReference>
<dbReference type="AlphaFoldDB" id="A0A7W6ZQN7"/>
<evidence type="ECO:0000313" key="8">
    <source>
        <dbReference type="EMBL" id="MBB4566979.1"/>
    </source>
</evidence>
<dbReference type="InterPro" id="IPR036188">
    <property type="entry name" value="FAD/NAD-bd_sf"/>
</dbReference>
<organism evidence="8 9">
    <name type="scientific">Rhizobium leucaenae</name>
    <dbReference type="NCBI Taxonomy" id="29450"/>
    <lineage>
        <taxon>Bacteria</taxon>
        <taxon>Pseudomonadati</taxon>
        <taxon>Pseudomonadota</taxon>
        <taxon>Alphaproteobacteria</taxon>
        <taxon>Hyphomicrobiales</taxon>
        <taxon>Rhizobiaceae</taxon>
        <taxon>Rhizobium/Agrobacterium group</taxon>
        <taxon>Rhizobium</taxon>
    </lineage>
</organism>